<feature type="transmembrane region" description="Helical" evidence="7">
    <location>
        <begin position="110"/>
        <end position="128"/>
    </location>
</feature>
<evidence type="ECO:0000313" key="9">
    <source>
        <dbReference type="EMBL" id="NVI09547.1"/>
    </source>
</evidence>
<feature type="domain" description="EamA" evidence="8">
    <location>
        <begin position="162"/>
        <end position="291"/>
    </location>
</feature>
<feature type="transmembrane region" description="Helical" evidence="7">
    <location>
        <begin position="21"/>
        <end position="39"/>
    </location>
</feature>
<evidence type="ECO:0000256" key="6">
    <source>
        <dbReference type="SAM" id="MobiDB-lite"/>
    </source>
</evidence>
<keyword evidence="3 7" id="KW-0812">Transmembrane</keyword>
<evidence type="ECO:0000256" key="5">
    <source>
        <dbReference type="ARBA" id="ARBA00023136"/>
    </source>
</evidence>
<evidence type="ECO:0000259" key="8">
    <source>
        <dbReference type="Pfam" id="PF00892"/>
    </source>
</evidence>
<feature type="transmembrane region" description="Helical" evidence="7">
    <location>
        <begin position="220"/>
        <end position="237"/>
    </location>
</feature>
<proteinExistence type="inferred from homology"/>
<dbReference type="PANTHER" id="PTHR32322">
    <property type="entry name" value="INNER MEMBRANE TRANSPORTER"/>
    <property type="match status" value="1"/>
</dbReference>
<dbReference type="RefSeq" id="WP_176369903.1">
    <property type="nucleotide sequence ID" value="NZ_JBNDKW010000004.1"/>
</dbReference>
<dbReference type="InterPro" id="IPR037185">
    <property type="entry name" value="EmrE-like"/>
</dbReference>
<organism evidence="9 10">
    <name type="scientific">Paraburkholderia youngii</name>
    <dbReference type="NCBI Taxonomy" id="2782701"/>
    <lineage>
        <taxon>Bacteria</taxon>
        <taxon>Pseudomonadati</taxon>
        <taxon>Pseudomonadota</taxon>
        <taxon>Betaproteobacteria</taxon>
        <taxon>Burkholderiales</taxon>
        <taxon>Burkholderiaceae</taxon>
        <taxon>Paraburkholderia</taxon>
    </lineage>
</organism>
<keyword evidence="4 7" id="KW-1133">Transmembrane helix</keyword>
<evidence type="ECO:0000256" key="4">
    <source>
        <dbReference type="ARBA" id="ARBA00022989"/>
    </source>
</evidence>
<dbReference type="SUPFAM" id="SSF103481">
    <property type="entry name" value="Multidrug resistance efflux transporter EmrE"/>
    <property type="match status" value="1"/>
</dbReference>
<reference evidence="9 10" key="1">
    <citation type="submission" date="2019-08" db="EMBL/GenBank/DDBJ databases">
        <title>Paraburkholderia simonii sp. nov. and P. youngii sp. nov. Brazilian and Mexican Mimosa-associated rhizobia.</title>
        <authorList>
            <person name="Mavima L."/>
            <person name="Beukes C.W."/>
            <person name="Palmer M."/>
            <person name="De Meyer S.E."/>
            <person name="James E.K."/>
            <person name="Maluk M."/>
            <person name="Avontuur J.R."/>
            <person name="Chan W.Y."/>
            <person name="Venter S.N."/>
            <person name="Steenkamp E.T."/>
        </authorList>
    </citation>
    <scope>NUCLEOTIDE SEQUENCE [LARGE SCALE GENOMIC DNA]</scope>
    <source>
        <strain evidence="9 10">JPY454</strain>
    </source>
</reference>
<feature type="transmembrane region" description="Helical" evidence="7">
    <location>
        <begin position="191"/>
        <end position="208"/>
    </location>
</feature>
<feature type="transmembrane region" description="Helical" evidence="7">
    <location>
        <begin position="160"/>
        <end position="179"/>
    </location>
</feature>
<dbReference type="InterPro" id="IPR050638">
    <property type="entry name" value="AA-Vitamin_Transporters"/>
</dbReference>
<feature type="transmembrane region" description="Helical" evidence="7">
    <location>
        <begin position="84"/>
        <end position="104"/>
    </location>
</feature>
<dbReference type="Proteomes" id="UP000821598">
    <property type="component" value="Unassembled WGS sequence"/>
</dbReference>
<comment type="subcellular location">
    <subcellularLocation>
        <location evidence="1">Membrane</location>
        <topology evidence="1">Multi-pass membrane protein</topology>
    </subcellularLocation>
</comment>
<evidence type="ECO:0000256" key="3">
    <source>
        <dbReference type="ARBA" id="ARBA00022692"/>
    </source>
</evidence>
<evidence type="ECO:0000256" key="1">
    <source>
        <dbReference type="ARBA" id="ARBA00004141"/>
    </source>
</evidence>
<dbReference type="InterPro" id="IPR000620">
    <property type="entry name" value="EamA_dom"/>
</dbReference>
<feature type="region of interest" description="Disordered" evidence="6">
    <location>
        <begin position="302"/>
        <end position="327"/>
    </location>
</feature>
<feature type="transmembrane region" description="Helical" evidence="7">
    <location>
        <begin position="249"/>
        <end position="269"/>
    </location>
</feature>
<dbReference type="Pfam" id="PF00892">
    <property type="entry name" value="EamA"/>
    <property type="match status" value="1"/>
</dbReference>
<evidence type="ECO:0000256" key="2">
    <source>
        <dbReference type="ARBA" id="ARBA00007362"/>
    </source>
</evidence>
<accession>A0ABX2NYD6</accession>
<feature type="compositionally biased region" description="Basic and acidic residues" evidence="6">
    <location>
        <begin position="302"/>
        <end position="311"/>
    </location>
</feature>
<comment type="similarity">
    <text evidence="2">Belongs to the EamA transporter family.</text>
</comment>
<evidence type="ECO:0000313" key="10">
    <source>
        <dbReference type="Proteomes" id="UP000821598"/>
    </source>
</evidence>
<keyword evidence="5 7" id="KW-0472">Membrane</keyword>
<gene>
    <name evidence="9" type="ORF">FSB64_39195</name>
</gene>
<dbReference type="EMBL" id="VOMC01000097">
    <property type="protein sequence ID" value="NVI09547.1"/>
    <property type="molecule type" value="Genomic_DNA"/>
</dbReference>
<feature type="transmembrane region" description="Helical" evidence="7">
    <location>
        <begin position="275"/>
        <end position="294"/>
    </location>
</feature>
<dbReference type="PANTHER" id="PTHR32322:SF2">
    <property type="entry name" value="EAMA DOMAIN-CONTAINING PROTEIN"/>
    <property type="match status" value="1"/>
</dbReference>
<name>A0ABX2NYD6_9BURK</name>
<comment type="caution">
    <text evidence="9">The sequence shown here is derived from an EMBL/GenBank/DDBJ whole genome shotgun (WGS) entry which is preliminary data.</text>
</comment>
<sequence>MGDELKREQLRRWVRRKSTSFSSAVAALLAIASMCSMQLGTALSLPHIMEYGTASMSWLRLCFAASLLLAIVRPPVHTYSRQQWMSVIALGGTAAYSTLCLSEAVRRMPLGFAIAINFLGPLGISTFCVRRPAMLVWPVLAMTGLLLLARRNGIWVTTPATLIFPIGSAIGWAAYILLMKRIGSMFDGLQGITLSLSVASLILTPFGLEQSGGHVPERQLLSAAYLAVLMPLLPYVLELSALRRMSASAFGTLMSAEPAVAAAIGFVVLGQPLSALQVVGSFCVVVACICAVAGDSRAKVRRESGAERPEPTVRAPVCDLSGEEGRS</sequence>
<evidence type="ECO:0000256" key="7">
    <source>
        <dbReference type="SAM" id="Phobius"/>
    </source>
</evidence>
<protein>
    <submittedName>
        <fullName evidence="9">EamA family transporter</fullName>
    </submittedName>
</protein>
<keyword evidence="10" id="KW-1185">Reference proteome</keyword>